<dbReference type="SUPFAM" id="SSF50346">
    <property type="entry name" value="PRC-barrel domain"/>
    <property type="match status" value="1"/>
</dbReference>
<evidence type="ECO:0000256" key="5">
    <source>
        <dbReference type="HAMAP-Rule" id="MF_00014"/>
    </source>
</evidence>
<evidence type="ECO:0000313" key="9">
    <source>
        <dbReference type="Proteomes" id="UP001589894"/>
    </source>
</evidence>
<dbReference type="InterPro" id="IPR009000">
    <property type="entry name" value="Transl_B-barrel_sf"/>
</dbReference>
<evidence type="ECO:0000259" key="6">
    <source>
        <dbReference type="Pfam" id="PF01782"/>
    </source>
</evidence>
<accession>A0ABV6NUF0</accession>
<feature type="domain" description="RimM N-terminal" evidence="6">
    <location>
        <begin position="3"/>
        <end position="105"/>
    </location>
</feature>
<comment type="function">
    <text evidence="5">An accessory protein needed during the final step in the assembly of 30S ribosomal subunit, possibly for assembly of the head region. Essential for efficient processing of 16S rRNA. May be needed both before and after RbfA during the maturation of 16S rRNA. It has affinity for free ribosomal 30S subunits but not for 70S ribosomes.</text>
</comment>
<dbReference type="Gene3D" id="2.30.30.240">
    <property type="entry name" value="PRC-barrel domain"/>
    <property type="match status" value="1"/>
</dbReference>
<evidence type="ECO:0000259" key="7">
    <source>
        <dbReference type="Pfam" id="PF24986"/>
    </source>
</evidence>
<dbReference type="InterPro" id="IPR002676">
    <property type="entry name" value="RimM_N"/>
</dbReference>
<dbReference type="Pfam" id="PF24986">
    <property type="entry name" value="PRC_RimM"/>
    <property type="match status" value="1"/>
</dbReference>
<dbReference type="SUPFAM" id="SSF50447">
    <property type="entry name" value="Translation proteins"/>
    <property type="match status" value="1"/>
</dbReference>
<proteinExistence type="inferred from homology"/>
<comment type="similarity">
    <text evidence="5">Belongs to the RimM family.</text>
</comment>
<reference evidence="8 9" key="1">
    <citation type="submission" date="2024-09" db="EMBL/GenBank/DDBJ databases">
        <authorList>
            <person name="Sun Q."/>
            <person name="Mori K."/>
        </authorList>
    </citation>
    <scope>NUCLEOTIDE SEQUENCE [LARGE SCALE GENOMIC DNA]</scope>
    <source>
        <strain evidence="8 9">TBRC 2205</strain>
    </source>
</reference>
<dbReference type="Proteomes" id="UP001589894">
    <property type="component" value="Unassembled WGS sequence"/>
</dbReference>
<dbReference type="EMBL" id="JBHLUE010000004">
    <property type="protein sequence ID" value="MFC0563872.1"/>
    <property type="molecule type" value="Genomic_DNA"/>
</dbReference>
<dbReference type="PANTHER" id="PTHR33692">
    <property type="entry name" value="RIBOSOME MATURATION FACTOR RIMM"/>
    <property type="match status" value="1"/>
</dbReference>
<comment type="subunit">
    <text evidence="5">Binds ribosomal protein uS19.</text>
</comment>
<keyword evidence="2 5" id="KW-0690">Ribosome biogenesis</keyword>
<dbReference type="Gene3D" id="2.40.30.60">
    <property type="entry name" value="RimM"/>
    <property type="match status" value="1"/>
</dbReference>
<dbReference type="RefSeq" id="WP_377337267.1">
    <property type="nucleotide sequence ID" value="NZ_JBHLUE010000004.1"/>
</dbReference>
<feature type="domain" description="Ribosome maturation factor RimM PRC barrel" evidence="7">
    <location>
        <begin position="120"/>
        <end position="187"/>
    </location>
</feature>
<dbReference type="NCBIfam" id="TIGR02273">
    <property type="entry name" value="16S_RimM"/>
    <property type="match status" value="1"/>
</dbReference>
<dbReference type="PANTHER" id="PTHR33692:SF1">
    <property type="entry name" value="RIBOSOME MATURATION FACTOR RIMM"/>
    <property type="match status" value="1"/>
</dbReference>
<protein>
    <recommendedName>
        <fullName evidence="5">Ribosome maturation factor RimM</fullName>
    </recommendedName>
</protein>
<keyword evidence="4 5" id="KW-0143">Chaperone</keyword>
<organism evidence="8 9">
    <name type="scientific">Plantactinospora siamensis</name>
    <dbReference type="NCBI Taxonomy" id="555372"/>
    <lineage>
        <taxon>Bacteria</taxon>
        <taxon>Bacillati</taxon>
        <taxon>Actinomycetota</taxon>
        <taxon>Actinomycetes</taxon>
        <taxon>Micromonosporales</taxon>
        <taxon>Micromonosporaceae</taxon>
        <taxon>Plantactinospora</taxon>
    </lineage>
</organism>
<keyword evidence="3 5" id="KW-0698">rRNA processing</keyword>
<evidence type="ECO:0000313" key="8">
    <source>
        <dbReference type="EMBL" id="MFC0563872.1"/>
    </source>
</evidence>
<comment type="domain">
    <text evidence="5">The PRC barrel domain binds ribosomal protein uS19.</text>
</comment>
<dbReference type="InterPro" id="IPR036976">
    <property type="entry name" value="RimM_N_sf"/>
</dbReference>
<keyword evidence="1 5" id="KW-0963">Cytoplasm</keyword>
<evidence type="ECO:0000256" key="2">
    <source>
        <dbReference type="ARBA" id="ARBA00022517"/>
    </source>
</evidence>
<keyword evidence="9" id="KW-1185">Reference proteome</keyword>
<dbReference type="HAMAP" id="MF_00014">
    <property type="entry name" value="Ribosome_mat_RimM"/>
    <property type="match status" value="1"/>
</dbReference>
<evidence type="ECO:0000256" key="1">
    <source>
        <dbReference type="ARBA" id="ARBA00022490"/>
    </source>
</evidence>
<comment type="subcellular location">
    <subcellularLocation>
        <location evidence="5">Cytoplasm</location>
    </subcellularLocation>
</comment>
<comment type="caution">
    <text evidence="8">The sequence shown here is derived from an EMBL/GenBank/DDBJ whole genome shotgun (WGS) entry which is preliminary data.</text>
</comment>
<evidence type="ECO:0000256" key="3">
    <source>
        <dbReference type="ARBA" id="ARBA00022552"/>
    </source>
</evidence>
<dbReference type="Pfam" id="PF01782">
    <property type="entry name" value="RimM"/>
    <property type="match status" value="1"/>
</dbReference>
<evidence type="ECO:0000256" key="4">
    <source>
        <dbReference type="ARBA" id="ARBA00023186"/>
    </source>
</evidence>
<dbReference type="InterPro" id="IPR011961">
    <property type="entry name" value="RimM"/>
</dbReference>
<dbReference type="InterPro" id="IPR011033">
    <property type="entry name" value="PRC_barrel-like_sf"/>
</dbReference>
<name>A0ABV6NUF0_9ACTN</name>
<gene>
    <name evidence="5 8" type="primary">rimM</name>
    <name evidence="8" type="ORF">ACFFHU_06780</name>
</gene>
<sequence>MLTVGRIGRPHGIRGEVTVEVRTDEPEARFAPGSVLRTDSGAAAARAAVAGAALDPDARDLVRVPAELTVEAIRWHQGRLLVTFAGVPDRNVAEALRDVLLQVESAEVAPPDDPDEFHDHQLIGLAVVDPSGEPLGEVAGIDHAPASDLIVLRRPEGRTALVPFVKAIVPEVDLAGRRVVVDAPPGLFDL</sequence>
<dbReference type="InterPro" id="IPR056792">
    <property type="entry name" value="PRC_RimM"/>
</dbReference>